<feature type="domain" description="C2H2-type" evidence="7">
    <location>
        <begin position="1151"/>
        <end position="1179"/>
    </location>
</feature>
<comment type="caution">
    <text evidence="8">The sequence shown here is derived from an EMBL/GenBank/DDBJ whole genome shotgun (WGS) entry which is preliminary data.</text>
</comment>
<dbReference type="GO" id="GO:0005634">
    <property type="term" value="C:nucleus"/>
    <property type="evidence" value="ECO:0007669"/>
    <property type="project" value="TreeGrafter"/>
</dbReference>
<dbReference type="Pfam" id="PF12874">
    <property type="entry name" value="zf-met"/>
    <property type="match status" value="2"/>
</dbReference>
<feature type="domain" description="C2H2-type" evidence="7">
    <location>
        <begin position="752"/>
        <end position="777"/>
    </location>
</feature>
<dbReference type="OMA" id="HVEPKYV"/>
<proteinExistence type="predicted"/>
<feature type="domain" description="C2H2-type" evidence="7">
    <location>
        <begin position="316"/>
        <end position="339"/>
    </location>
</feature>
<evidence type="ECO:0000313" key="8">
    <source>
        <dbReference type="EMBL" id="OXA46191.1"/>
    </source>
</evidence>
<evidence type="ECO:0000313" key="9">
    <source>
        <dbReference type="Proteomes" id="UP000198287"/>
    </source>
</evidence>
<dbReference type="Pfam" id="PF00096">
    <property type="entry name" value="zf-C2H2"/>
    <property type="match status" value="4"/>
</dbReference>
<dbReference type="PANTHER" id="PTHR24409:SF295">
    <property type="entry name" value="AZ2-RELATED"/>
    <property type="match status" value="1"/>
</dbReference>
<dbReference type="AlphaFoldDB" id="A0A226DNK0"/>
<dbReference type="GO" id="GO:0008270">
    <property type="term" value="F:zinc ion binding"/>
    <property type="evidence" value="ECO:0007669"/>
    <property type="project" value="UniProtKB-KW"/>
</dbReference>
<keyword evidence="4" id="KW-0862">Zinc</keyword>
<dbReference type="GO" id="GO:0000981">
    <property type="term" value="F:DNA-binding transcription factor activity, RNA polymerase II-specific"/>
    <property type="evidence" value="ECO:0007669"/>
    <property type="project" value="TreeGrafter"/>
</dbReference>
<evidence type="ECO:0000256" key="3">
    <source>
        <dbReference type="ARBA" id="ARBA00022771"/>
    </source>
</evidence>
<feature type="domain" description="C2H2-type" evidence="7">
    <location>
        <begin position="957"/>
        <end position="984"/>
    </location>
</feature>
<feature type="domain" description="C2H2-type" evidence="7">
    <location>
        <begin position="867"/>
        <end position="895"/>
    </location>
</feature>
<dbReference type="PROSITE" id="PS00028">
    <property type="entry name" value="ZINC_FINGER_C2H2_1"/>
    <property type="match status" value="7"/>
</dbReference>
<dbReference type="InterPro" id="IPR036236">
    <property type="entry name" value="Znf_C2H2_sf"/>
</dbReference>
<feature type="domain" description="C2H2-type" evidence="7">
    <location>
        <begin position="1091"/>
        <end position="1119"/>
    </location>
</feature>
<dbReference type="OrthoDB" id="6432771at2759"/>
<feature type="domain" description="C2H2-type" evidence="7">
    <location>
        <begin position="830"/>
        <end position="858"/>
    </location>
</feature>
<feature type="region of interest" description="Disordered" evidence="6">
    <location>
        <begin position="177"/>
        <end position="204"/>
    </location>
</feature>
<evidence type="ECO:0000256" key="1">
    <source>
        <dbReference type="ARBA" id="ARBA00022723"/>
    </source>
</evidence>
<keyword evidence="2" id="KW-0677">Repeat</keyword>
<dbReference type="Gene3D" id="3.30.160.60">
    <property type="entry name" value="Classic Zinc Finger"/>
    <property type="match status" value="7"/>
</dbReference>
<dbReference type="EMBL" id="LNIX01000016">
    <property type="protein sequence ID" value="OXA46191.1"/>
    <property type="molecule type" value="Genomic_DNA"/>
</dbReference>
<reference evidence="8 9" key="1">
    <citation type="submission" date="2015-12" db="EMBL/GenBank/DDBJ databases">
        <title>The genome of Folsomia candida.</title>
        <authorList>
            <person name="Faddeeva A."/>
            <person name="Derks M.F."/>
            <person name="Anvar Y."/>
            <person name="Smit S."/>
            <person name="Van Straalen N."/>
            <person name="Roelofs D."/>
        </authorList>
    </citation>
    <scope>NUCLEOTIDE SEQUENCE [LARGE SCALE GENOMIC DNA]</scope>
    <source>
        <strain evidence="8 9">VU population</strain>
        <tissue evidence="8">Whole body</tissue>
    </source>
</reference>
<evidence type="ECO:0000259" key="7">
    <source>
        <dbReference type="PROSITE" id="PS50157"/>
    </source>
</evidence>
<keyword evidence="3 5" id="KW-0863">Zinc-finger</keyword>
<sequence>MTKKGTGHILQDLLSSTVLLHRSNFVTTNFPPKIEEDHSSPELTPSFCSICTESGTNLRPLTLQLTEILAKFEILNQEQISLISQTDHHPAIFCCKICSSAILSLAKLTTQIANITISLRAIISSRNGLFNKGRKEDAKITELCHEIAANNGNNDQQLSGCVEEEEEFSVKVEPICDEDDVDDDNLDEITPHPSSESDDDSDLANSDVGVELICKICHPNATFYDNAGYERHLKNKNIHPDISEDDIAHLQQPDSVKRKFACKLCKCKFAKKVNLLRHLASRKLRPDLSEVDLAAATAAVKTTERKRSVPPKRKEFPCPKCDKTFASKVGLQKHNRVSHEWAPFRRKCTLCPKSFTKSTLLQRHMFARHNVPIPMLTRVRRETLHSCAICAKIMALAGMQRHVETVHFLDKTSCPYGCQVKIDSEAAWVSHLEGCGSPKMSVESESICKYCPAVFRNTLLRIEHHLRVHPQNTYPCSTCQQRFTLQSVLSSHSCFKILEKNVLNSGPDVNSGSKYVSQPNISNRHMRNKIIRPDISEFSNAVAHYPADQIYNNEHALQLTGFTDEEEEKFFVKGDPICEIMSDPLKMSESENDDVANSRVHVEPKYVCKICQPNVTFTRNHNYKCHMTNKNIHPDVSEADIAQLSNQVAPPPADQIYNEDDAQHFAEEEEKFSVEISEITSDPLKMSESEDDEVANSGVHVEPKYVCKICQPNVTFTRHHNYKCHMTNKKIHPDVSEADIVRFHPNLDLKKSACQLCHKKFAKHAHLLRHLSSRKIHRDISDADFAAAFERTERQQRPIPCPKCDQIFTSYLEFRRHFFLSSHEWVTYHRKCTLCPKAFAKLTLLQRHMFTHHNVPIPQNAWLEPRHSCAICAKTFASPATQQRHVEGVHLPDKTSCPYGCETKIDSEAAWLTHLEGCDSPKMRAESECACKYCPAVFRNILLQMQHLLRVHPENTCPCPSCGQRFTRKTALQDHHCPRNGHVPKSGLPDARYLPALHVSEKLKAIPSPVTQLLCPSCQDAIATNQISIPNDDPHQFPEEEFPVKIEQIPYDPPEITGDPLYHAESNADDDQISAEFTRKTGGAPPDQERIPCLKCDQRFTSYVALHVHMRSLHGATKRKCTLCPRQFTHVARLQKHMQQRHNRPMPEPRYRCEICAKTFSKKAHLLLHVELVHFSDKTSCPYGCGNKIDSVADWVTHLEGCDSPILSSNLEGGFFKWNWAYVAGDWVQLIVCVGLATCNDGAYLLKLIF</sequence>
<gene>
    <name evidence="8" type="ORF">Fcan01_18968</name>
</gene>
<organism evidence="8 9">
    <name type="scientific">Folsomia candida</name>
    <name type="common">Springtail</name>
    <dbReference type="NCBI Taxonomy" id="158441"/>
    <lineage>
        <taxon>Eukaryota</taxon>
        <taxon>Metazoa</taxon>
        <taxon>Ecdysozoa</taxon>
        <taxon>Arthropoda</taxon>
        <taxon>Hexapoda</taxon>
        <taxon>Collembola</taxon>
        <taxon>Entomobryomorpha</taxon>
        <taxon>Isotomoidea</taxon>
        <taxon>Isotomidae</taxon>
        <taxon>Proisotominae</taxon>
        <taxon>Folsomia</taxon>
    </lineage>
</organism>
<evidence type="ECO:0000256" key="6">
    <source>
        <dbReference type="SAM" id="MobiDB-lite"/>
    </source>
</evidence>
<dbReference type="GO" id="GO:0000977">
    <property type="term" value="F:RNA polymerase II transcription regulatory region sequence-specific DNA binding"/>
    <property type="evidence" value="ECO:0007669"/>
    <property type="project" value="TreeGrafter"/>
</dbReference>
<dbReference type="SUPFAM" id="SSF57667">
    <property type="entry name" value="beta-beta-alpha zinc fingers"/>
    <property type="match status" value="5"/>
</dbReference>
<feature type="compositionally biased region" description="Acidic residues" evidence="6">
    <location>
        <begin position="177"/>
        <end position="187"/>
    </location>
</feature>
<evidence type="ECO:0000256" key="5">
    <source>
        <dbReference type="PROSITE-ProRule" id="PRU00042"/>
    </source>
</evidence>
<name>A0A226DNK0_FOLCA</name>
<feature type="domain" description="C2H2-type" evidence="7">
    <location>
        <begin position="346"/>
        <end position="374"/>
    </location>
</feature>
<dbReference type="PROSITE" id="PS50157">
    <property type="entry name" value="ZINC_FINGER_C2H2_2"/>
    <property type="match status" value="9"/>
</dbReference>
<keyword evidence="1" id="KW-0479">Metal-binding</keyword>
<dbReference type="Proteomes" id="UP000198287">
    <property type="component" value="Unassembled WGS sequence"/>
</dbReference>
<protein>
    <submittedName>
        <fullName evidence="8">Zinc finger protein Xfin</fullName>
    </submittedName>
</protein>
<dbReference type="InterPro" id="IPR013087">
    <property type="entry name" value="Znf_C2H2_type"/>
</dbReference>
<keyword evidence="9" id="KW-1185">Reference proteome</keyword>
<evidence type="ECO:0000256" key="2">
    <source>
        <dbReference type="ARBA" id="ARBA00022737"/>
    </source>
</evidence>
<dbReference type="SMART" id="SM00355">
    <property type="entry name" value="ZnF_C2H2"/>
    <property type="match status" value="18"/>
</dbReference>
<evidence type="ECO:0000256" key="4">
    <source>
        <dbReference type="ARBA" id="ARBA00022833"/>
    </source>
</evidence>
<accession>A0A226DNK0</accession>
<dbReference type="PANTHER" id="PTHR24409">
    <property type="entry name" value="ZINC FINGER PROTEIN 142"/>
    <property type="match status" value="1"/>
</dbReference>
<feature type="domain" description="C2H2-type" evidence="7">
    <location>
        <begin position="1119"/>
        <end position="1147"/>
    </location>
</feature>